<dbReference type="InterPro" id="IPR052557">
    <property type="entry name" value="CAP/Cytokinesis_protein"/>
</dbReference>
<dbReference type="eggNOG" id="COG5492">
    <property type="taxonomic scope" value="Bacteria"/>
</dbReference>
<keyword evidence="4" id="KW-1185">Reference proteome</keyword>
<dbReference type="Pfam" id="PF02368">
    <property type="entry name" value="Big_2"/>
    <property type="match status" value="2"/>
</dbReference>
<name>A9KLP5_LACP7</name>
<dbReference type="PROSITE" id="PS51257">
    <property type="entry name" value="PROKAR_LIPOPROTEIN"/>
    <property type="match status" value="1"/>
</dbReference>
<protein>
    <submittedName>
        <fullName evidence="3">Ig domain protein group 2 domain protein</fullName>
    </submittedName>
</protein>
<evidence type="ECO:0000313" key="3">
    <source>
        <dbReference type="EMBL" id="ABX42789.1"/>
    </source>
</evidence>
<feature type="domain" description="Transglutaminase-like" evidence="1">
    <location>
        <begin position="263"/>
        <end position="319"/>
    </location>
</feature>
<feature type="domain" description="BIG2" evidence="2">
    <location>
        <begin position="126"/>
        <end position="198"/>
    </location>
</feature>
<feature type="domain" description="BIG2" evidence="2">
    <location>
        <begin position="54"/>
        <end position="123"/>
    </location>
</feature>
<dbReference type="Proteomes" id="UP000000370">
    <property type="component" value="Chromosome"/>
</dbReference>
<dbReference type="SMART" id="SM00460">
    <property type="entry name" value="TGc"/>
    <property type="match status" value="1"/>
</dbReference>
<dbReference type="InterPro" id="IPR038765">
    <property type="entry name" value="Papain-like_cys_pep_sf"/>
</dbReference>
<dbReference type="EMBL" id="CP000885">
    <property type="protein sequence ID" value="ABX42789.1"/>
    <property type="molecule type" value="Genomic_DNA"/>
</dbReference>
<accession>A9KLP5</accession>
<dbReference type="HOGENOM" id="CLU_586242_0_0_9"/>
<reference evidence="4" key="1">
    <citation type="submission" date="2007-11" db="EMBL/GenBank/DDBJ databases">
        <title>Complete genome sequence of Clostridium phytofermentans ISDg.</title>
        <authorList>
            <person name="Leschine S.B."/>
            <person name="Warnick T.A."/>
            <person name="Blanchard J.L."/>
            <person name="Schnell D.J."/>
            <person name="Petit E.L."/>
            <person name="LaTouf W.G."/>
            <person name="Copeland A."/>
            <person name="Lucas S."/>
            <person name="Lapidus A."/>
            <person name="Barry K."/>
            <person name="Glavina del Rio T."/>
            <person name="Dalin E."/>
            <person name="Tice H."/>
            <person name="Pitluck S."/>
            <person name="Kiss H."/>
            <person name="Brettin T."/>
            <person name="Bruce D."/>
            <person name="Detter J.C."/>
            <person name="Han C."/>
            <person name="Kuske C."/>
            <person name="Schmutz J."/>
            <person name="Larimer F."/>
            <person name="Land M."/>
            <person name="Hauser L."/>
            <person name="Kyrpides N."/>
            <person name="Kim E.A."/>
            <person name="Richardson P."/>
        </authorList>
    </citation>
    <scope>NUCLEOTIDE SEQUENCE [LARGE SCALE GENOMIC DNA]</scope>
    <source>
        <strain evidence="4">ATCC 700394 / DSM 18823 / ISDg</strain>
    </source>
</reference>
<dbReference type="SMART" id="SM00635">
    <property type="entry name" value="BID_2"/>
    <property type="match status" value="2"/>
</dbReference>
<dbReference type="AlphaFoldDB" id="A9KLP5"/>
<gene>
    <name evidence="3" type="ordered locus">Cphy_2428</name>
</gene>
<dbReference type="SUPFAM" id="SSF54001">
    <property type="entry name" value="Cysteine proteinases"/>
    <property type="match status" value="1"/>
</dbReference>
<evidence type="ECO:0000259" key="2">
    <source>
        <dbReference type="SMART" id="SM00635"/>
    </source>
</evidence>
<dbReference type="SUPFAM" id="SSF49373">
    <property type="entry name" value="Invasin/intimin cell-adhesion fragments"/>
    <property type="match status" value="2"/>
</dbReference>
<organism evidence="3 4">
    <name type="scientific">Lachnoclostridium phytofermentans (strain ATCC 700394 / DSM 18823 / ISDg)</name>
    <name type="common">Clostridium phytofermentans</name>
    <dbReference type="NCBI Taxonomy" id="357809"/>
    <lineage>
        <taxon>Bacteria</taxon>
        <taxon>Bacillati</taxon>
        <taxon>Bacillota</taxon>
        <taxon>Clostridia</taxon>
        <taxon>Lachnospirales</taxon>
        <taxon>Lachnospiraceae</taxon>
    </lineage>
</organism>
<sequence length="466" mass="53623" precursor="true">MESTIKKWHRIFQSSLCKNRKKLLIFPLFLILSCIIASNLPFRCFESEYVFAKTTEEIKLSKNSINVIVGDKTKLTINGTKEKVTWSVKDKKIATVSSSGYVKGVKKGTTTVSAKVLGKTYTCKVTVERPVLSCNSYLGVINNETTLTVSGTTKKVAWTSSNEKVATVTKNGKVKFLAKGNVVITATVGNQSYYSYCTIYTSSDYRKLTKMEKEVINKIQLILAENITSHMTVVEKIRFVHDYLVLHTEYFEYSNRSYHPEGVLFDGKAVCQGYAETFELFMNYLSIENRFVVGTGGGVSHAWNMVKLEDGWYHVDSTWDDPVPDKEGRVLYTYFLLDDKQMKSLRHKWNEKDYPSCNATKFLTMKDLYTQEVKDLEDEKLIKEYQKNGNLLKTWKDYSKEYVKRYQQGEEWISLMYPQKDAGSVSEIARGVAKLLGYYGTFNYEYHALREVGDYYILNMRISFLD</sequence>
<dbReference type="InterPro" id="IPR003343">
    <property type="entry name" value="Big_2"/>
</dbReference>
<dbReference type="InterPro" id="IPR002931">
    <property type="entry name" value="Transglutaminase-like"/>
</dbReference>
<dbReference type="Pfam" id="PF01841">
    <property type="entry name" value="Transglut_core"/>
    <property type="match status" value="1"/>
</dbReference>
<dbReference type="InterPro" id="IPR008964">
    <property type="entry name" value="Invasin/intimin_cell_adhesion"/>
</dbReference>
<dbReference type="GO" id="GO:0005737">
    <property type="term" value="C:cytoplasm"/>
    <property type="evidence" value="ECO:0007669"/>
    <property type="project" value="TreeGrafter"/>
</dbReference>
<dbReference type="PANTHER" id="PTHR46333">
    <property type="entry name" value="CYTOKINESIS PROTEIN 3"/>
    <property type="match status" value="1"/>
</dbReference>
<evidence type="ECO:0000313" key="4">
    <source>
        <dbReference type="Proteomes" id="UP000000370"/>
    </source>
</evidence>
<dbReference type="STRING" id="357809.Cphy_2428"/>
<dbReference type="RefSeq" id="WP_012200443.1">
    <property type="nucleotide sequence ID" value="NC_010001.1"/>
</dbReference>
<evidence type="ECO:0000259" key="1">
    <source>
        <dbReference type="SMART" id="SM00460"/>
    </source>
</evidence>
<dbReference type="KEGG" id="cpy:Cphy_2428"/>
<dbReference type="Gene3D" id="2.60.40.1080">
    <property type="match status" value="2"/>
</dbReference>
<dbReference type="PANTHER" id="PTHR46333:SF2">
    <property type="entry name" value="CYTOKINESIS PROTEIN 3"/>
    <property type="match status" value="1"/>
</dbReference>
<dbReference type="eggNOG" id="COG5279">
    <property type="taxonomic scope" value="Bacteria"/>
</dbReference>
<proteinExistence type="predicted"/>
<dbReference type="OrthoDB" id="9788327at2"/>